<evidence type="ECO:0000313" key="1">
    <source>
        <dbReference type="EMBL" id="MDC2888451.1"/>
    </source>
</evidence>
<dbReference type="InterPro" id="IPR006597">
    <property type="entry name" value="Sel1-like"/>
</dbReference>
<dbReference type="SUPFAM" id="SSF81901">
    <property type="entry name" value="HCP-like"/>
    <property type="match status" value="2"/>
</dbReference>
<dbReference type="PANTHER" id="PTHR43628:SF1">
    <property type="entry name" value="CHITIN SYNTHASE REGULATORY FACTOR 2-RELATED"/>
    <property type="match status" value="1"/>
</dbReference>
<evidence type="ECO:0000313" key="2">
    <source>
        <dbReference type="Proteomes" id="UP001528411"/>
    </source>
</evidence>
<reference evidence="1 2" key="1">
    <citation type="submission" date="2023-01" db="EMBL/GenBank/DDBJ databases">
        <title>Psychrosphaera sp. nov., isolated from marine algae.</title>
        <authorList>
            <person name="Bayburt H."/>
            <person name="Choi B.J."/>
            <person name="Kim J.M."/>
            <person name="Choi D.G."/>
            <person name="Jeon C.O."/>
        </authorList>
    </citation>
    <scope>NUCLEOTIDE SEQUENCE [LARGE SCALE GENOMIC DNA]</scope>
    <source>
        <strain evidence="1 2">G1-22</strain>
    </source>
</reference>
<dbReference type="EMBL" id="JAQOMS010000002">
    <property type="protein sequence ID" value="MDC2888451.1"/>
    <property type="molecule type" value="Genomic_DNA"/>
</dbReference>
<dbReference type="InterPro" id="IPR011990">
    <property type="entry name" value="TPR-like_helical_dom_sf"/>
</dbReference>
<organism evidence="1 2">
    <name type="scientific">Psychrosphaera algicola</name>
    <dbReference type="NCBI Taxonomy" id="3023714"/>
    <lineage>
        <taxon>Bacteria</taxon>
        <taxon>Pseudomonadati</taxon>
        <taxon>Pseudomonadota</taxon>
        <taxon>Gammaproteobacteria</taxon>
        <taxon>Alteromonadales</taxon>
        <taxon>Pseudoalteromonadaceae</taxon>
        <taxon>Psychrosphaera</taxon>
    </lineage>
</organism>
<sequence>MSKSDGIIFTPVIVWSHFDESQSYPYVAAEFGHPQANYTVFQNNRDIQYLKRAANFGVARAAFQLFELAHKQNNISESLLWLNHASVLGSIDARFELLKLHILEKNWQQADKYYKQHLADWPKLTAVKLKQVNQMQVQTEFALSTDNDLLNSKVDVSVPILSNIDNGRRYNTVSQCEISADVLVANKSLLASTQELLAEYQQENRARQSVCFPNVYVAHSISSFCEEDEVGRIDCDLPKLSLVYKTLSTKDNAKLFSSHLLVVVDKGDANTRGGLMFIDSQDNVAVLRHEIAHWLQLYDEYQIHPSQQVLLCQTYNHKTLGKNLVVATEEFSITELEAIYHRELFPANTCKNTSYKAYKFYSAPSFMEYLDLPISSQYWELMTTNSDLALTPAAMNFALAYRTDDTALLDKKTKQLRLNEQVYWLTQASNLNFLPAKRMLAQYYFKNGDFPSGLDLLSDAAHGGDPTSQVLLGHYYIESTWLPQDLTSSAHWYKQAAIQDDTYGLYFYGKCLENGWGCIQDIDKAFEYYERAAKLGSALALKRLGHLLE</sequence>
<protein>
    <submittedName>
        <fullName evidence="1">Tetratricopeptide repeat protein</fullName>
    </submittedName>
</protein>
<dbReference type="RefSeq" id="WP_272180067.1">
    <property type="nucleotide sequence ID" value="NZ_JAQOMS010000002.1"/>
</dbReference>
<accession>A0ABT5FA90</accession>
<dbReference type="Pfam" id="PF08238">
    <property type="entry name" value="Sel1"/>
    <property type="match status" value="2"/>
</dbReference>
<proteinExistence type="predicted"/>
<dbReference type="SMART" id="SM00671">
    <property type="entry name" value="SEL1"/>
    <property type="match status" value="4"/>
</dbReference>
<dbReference type="Proteomes" id="UP001528411">
    <property type="component" value="Unassembled WGS sequence"/>
</dbReference>
<name>A0ABT5FA90_9GAMM</name>
<dbReference type="InterPro" id="IPR052945">
    <property type="entry name" value="Mitotic_Regulator"/>
</dbReference>
<gene>
    <name evidence="1" type="ORF">PN838_06380</name>
</gene>
<dbReference type="Gene3D" id="1.25.40.10">
    <property type="entry name" value="Tetratricopeptide repeat domain"/>
    <property type="match status" value="2"/>
</dbReference>
<comment type="caution">
    <text evidence="1">The sequence shown here is derived from an EMBL/GenBank/DDBJ whole genome shotgun (WGS) entry which is preliminary data.</text>
</comment>
<dbReference type="PANTHER" id="PTHR43628">
    <property type="entry name" value="ACTIVATOR OF C KINASE PROTEIN 1-RELATED"/>
    <property type="match status" value="1"/>
</dbReference>
<keyword evidence="2" id="KW-1185">Reference proteome</keyword>